<dbReference type="InterPro" id="IPR000727">
    <property type="entry name" value="T_SNARE_dom"/>
</dbReference>
<comment type="caution">
    <text evidence="4">The sequence shown here is derived from an EMBL/GenBank/DDBJ whole genome shotgun (WGS) entry which is preliminary data.</text>
</comment>
<feature type="domain" description="T-SNARE coiled-coil homology" evidence="3">
    <location>
        <begin position="212"/>
        <end position="268"/>
    </location>
</feature>
<dbReference type="CDD" id="cd15840">
    <property type="entry name" value="SNARE_Qa"/>
    <property type="match status" value="1"/>
</dbReference>
<sequence length="1034" mass="118486">MVFEIQIHDGEGENEEEEEELSYFVSDTQRDWAESHERIIAKLFQQLEEKQAQLEDKISEGQRISKVSRDLCNKVNQIFKKIEQLNQNINDALRSWRIELAGNPLEYREQKNILDNYLARQKVALDTIGYLSRKVEDLKSRQTTAESNSYSNHFDTFTGYETDNHNNNYGYRLPHEDSSYEVQIEDDNYRQQQSHYKPPTLYTHQTFDMVDRQIAQETAVGLGHIQSQMYEANQIFKNLASMVNEQGETIQNLETTIDNTVYTAKQANLLKTVYFIPLDGGWISVLVSVIGSLLLSPVLTIGILTTHIFKLIDIIWIKLSYLWCGERHLLLEPLNDVDYLMWRSSFYGQPLIMCFFVTDRIPATQMEKHLIQRIENKDAFQESTENTKSSSNKLGSKYTSLPNHLRENKRFFCRVESSLGRLWFKYAGNKYDTSRNIIKLTPKHARIILRMPELVIDRDSSKTLFERILDIKNDSELKYDESSLTEEETKNFYNLLFNCENYQLSPKRPCWRIILLDDVIWNGIQSSILIGQFHHVIGDGSTLTEFVKRTVLNSLETNNSKQGNMKGVTRSAKFWHQWVSGLLWAAIAGPITLLKAALQARPERSWDTPSKKRSKRSNKISSAGPVNLSLKEVNLVKDRLNEGLNLRERSISFSSIQQDSISTASTSNENNPQQAENKNKSELINRKMRKNLSNAVNQTEKTKKKESHHFSKRITFNDIILSCIASGYSKYVNHYISIQGDSDDTSNSSTSAHSPVSLASKNSPPVTMTPNPGLMKEVSMLTTTPSSRRFNEYDKENATHSTSSFHFDDKSPYSSILKYDSITNSQDLDIELDFDSNSQLRTKINGLYSGSYSSCKENDLSSLCHSNLNVVVTTNNRVKPPTKLDNAFSIIVLPIPTCPLASPSERLRCVFESLQEYRKTSLPIIFIRYIQYTLCLSPYALLCLWHPHSKSCSMYYSSVPGPKNCSFMNKKIRDMTFALPLTDHIGLGVSVFSFDDKVSISCTFDEEIILNPYLLLRFIKLSFEELKAGIIAKA</sequence>
<dbReference type="SUPFAM" id="SSF47661">
    <property type="entry name" value="t-snare proteins"/>
    <property type="match status" value="1"/>
</dbReference>
<dbReference type="Gene3D" id="1.20.58.70">
    <property type="match status" value="1"/>
</dbReference>
<dbReference type="InterPro" id="IPR009721">
    <property type="entry name" value="O-acyltransferase_WSD1_C"/>
</dbReference>
<reference evidence="4 5" key="1">
    <citation type="submission" date="2014-04" db="EMBL/GenBank/DDBJ databases">
        <title>Comparative Genomics of Cryptosporidium Species.</title>
        <authorList>
            <person name="Silva J.C."/>
            <person name="Su Q."/>
            <person name="Chalmers R."/>
            <person name="Chibucos M.C."/>
            <person name="Elwin K."/>
            <person name="Godinez A."/>
            <person name="Guo F."/>
            <person name="Huynh K."/>
            <person name="Orvis J."/>
            <person name="Ott S."/>
            <person name="Sadzewicz L."/>
            <person name="Sengamalay N."/>
            <person name="Shetty A."/>
            <person name="Sun M."/>
            <person name="Tallon L."/>
            <person name="Xiao L."/>
            <person name="Zhang H."/>
            <person name="Fraser C.M."/>
            <person name="Zhu G."/>
            <person name="Kissinger J."/>
            <person name="Widmer G."/>
        </authorList>
    </citation>
    <scope>NUCLEOTIDE SEQUENCE [LARGE SCALE GENOMIC DNA]</scope>
    <source>
        <strain evidence="4 5">UKMEL1</strain>
    </source>
</reference>
<dbReference type="PROSITE" id="PS50192">
    <property type="entry name" value="T_SNARE"/>
    <property type="match status" value="1"/>
</dbReference>
<accession>A0A2P4Z256</accession>
<keyword evidence="5" id="KW-1185">Reference proteome</keyword>
<dbReference type="GO" id="GO:0019432">
    <property type="term" value="P:triglyceride biosynthetic process"/>
    <property type="evidence" value="ECO:0007669"/>
    <property type="project" value="TreeGrafter"/>
</dbReference>
<name>A0A2P4Z256_9CRYT</name>
<dbReference type="VEuPathDB" id="CryptoDB:CmeUKMEL1_11015"/>
<dbReference type="EMBL" id="JIBK01000039">
    <property type="protein sequence ID" value="POM84162.1"/>
    <property type="molecule type" value="Genomic_DNA"/>
</dbReference>
<evidence type="ECO:0000313" key="4">
    <source>
        <dbReference type="EMBL" id="POM84162.1"/>
    </source>
</evidence>
<evidence type="ECO:0000313" key="5">
    <source>
        <dbReference type="Proteomes" id="UP000236928"/>
    </source>
</evidence>
<dbReference type="AlphaFoldDB" id="A0A2P4Z256"/>
<evidence type="ECO:0000256" key="1">
    <source>
        <dbReference type="SAM" id="Coils"/>
    </source>
</evidence>
<organism evidence="4 5">
    <name type="scientific">Cryptosporidium meleagridis</name>
    <dbReference type="NCBI Taxonomy" id="93969"/>
    <lineage>
        <taxon>Eukaryota</taxon>
        <taxon>Sar</taxon>
        <taxon>Alveolata</taxon>
        <taxon>Apicomplexa</taxon>
        <taxon>Conoidasida</taxon>
        <taxon>Coccidia</taxon>
        <taxon>Eucoccidiorida</taxon>
        <taxon>Eimeriorina</taxon>
        <taxon>Cryptosporidiidae</taxon>
        <taxon>Cryptosporidium</taxon>
    </lineage>
</organism>
<feature type="compositionally biased region" description="Polar residues" evidence="2">
    <location>
        <begin position="752"/>
        <end position="770"/>
    </location>
</feature>
<feature type="region of interest" description="Disordered" evidence="2">
    <location>
        <begin position="602"/>
        <end position="623"/>
    </location>
</feature>
<dbReference type="GO" id="GO:0008374">
    <property type="term" value="F:O-acyltransferase activity"/>
    <property type="evidence" value="ECO:0007669"/>
    <property type="project" value="InterPro"/>
</dbReference>
<evidence type="ECO:0000259" key="3">
    <source>
        <dbReference type="PROSITE" id="PS50192"/>
    </source>
</evidence>
<dbReference type="PANTHER" id="PTHR31650">
    <property type="entry name" value="O-ACYLTRANSFERASE (WSD1-LIKE) FAMILY PROTEIN"/>
    <property type="match status" value="1"/>
</dbReference>
<dbReference type="Proteomes" id="UP000236928">
    <property type="component" value="Unassembled WGS sequence"/>
</dbReference>
<feature type="region of interest" description="Disordered" evidence="2">
    <location>
        <begin position="662"/>
        <end position="709"/>
    </location>
</feature>
<dbReference type="GO" id="GO:0005886">
    <property type="term" value="C:plasma membrane"/>
    <property type="evidence" value="ECO:0007669"/>
    <property type="project" value="TreeGrafter"/>
</dbReference>
<dbReference type="PANTHER" id="PTHR31650:SF1">
    <property type="entry name" value="WAX ESTER SYNTHASE_DIACYLGLYCEROL ACYLTRANSFERASE 4-RELATED"/>
    <property type="match status" value="1"/>
</dbReference>
<dbReference type="Pfam" id="PF06974">
    <property type="entry name" value="WS_DGAT_C"/>
    <property type="match status" value="1"/>
</dbReference>
<dbReference type="InterPro" id="IPR010989">
    <property type="entry name" value="SNARE"/>
</dbReference>
<evidence type="ECO:0000256" key="2">
    <source>
        <dbReference type="SAM" id="MobiDB-lite"/>
    </source>
</evidence>
<feature type="coiled-coil region" evidence="1">
    <location>
        <begin position="33"/>
        <end position="95"/>
    </location>
</feature>
<proteinExistence type="predicted"/>
<protein>
    <submittedName>
        <fullName evidence="4">SNARE domain protein</fullName>
    </submittedName>
</protein>
<keyword evidence="1" id="KW-0175">Coiled coil</keyword>
<feature type="compositionally biased region" description="Polar residues" evidence="2">
    <location>
        <begin position="663"/>
        <end position="676"/>
    </location>
</feature>
<gene>
    <name evidence="4" type="ORF">CmeUKMEL1_11015</name>
</gene>
<dbReference type="GO" id="GO:0016192">
    <property type="term" value="P:vesicle-mediated transport"/>
    <property type="evidence" value="ECO:0007669"/>
    <property type="project" value="InterPro"/>
</dbReference>
<dbReference type="OrthoDB" id="619536at2759"/>
<dbReference type="InterPro" id="IPR045034">
    <property type="entry name" value="O-acyltransferase_WSD1-like"/>
</dbReference>
<dbReference type="SMART" id="SM00397">
    <property type="entry name" value="t_SNARE"/>
    <property type="match status" value="1"/>
</dbReference>
<feature type="region of interest" description="Disordered" evidence="2">
    <location>
        <begin position="741"/>
        <end position="773"/>
    </location>
</feature>